<organism evidence="1 2">
    <name type="scientific">Parabacteroides gordonii MS-1 = DSM 23371</name>
    <dbReference type="NCBI Taxonomy" id="1203610"/>
    <lineage>
        <taxon>Bacteria</taxon>
        <taxon>Pseudomonadati</taxon>
        <taxon>Bacteroidota</taxon>
        <taxon>Bacteroidia</taxon>
        <taxon>Bacteroidales</taxon>
        <taxon>Tannerellaceae</taxon>
        <taxon>Parabacteroides</taxon>
    </lineage>
</organism>
<proteinExistence type="predicted"/>
<comment type="caution">
    <text evidence="1">The sequence shown here is derived from an EMBL/GenBank/DDBJ whole genome shotgun (WGS) entry which is preliminary data.</text>
</comment>
<dbReference type="Proteomes" id="UP000033035">
    <property type="component" value="Unassembled WGS sequence"/>
</dbReference>
<evidence type="ECO:0000313" key="2">
    <source>
        <dbReference type="Proteomes" id="UP000033035"/>
    </source>
</evidence>
<gene>
    <name evidence="1" type="ORF">HMPREF1536_03996</name>
</gene>
<sequence length="55" mass="6339">MIDMTDIFRIKTVNLSLEKIPVCRIWQYYSSTCTFTIILRMLPSPMPGAWPSSGK</sequence>
<accession>A0A0F5IZ38</accession>
<dbReference type="AlphaFoldDB" id="A0A0F5IZ38"/>
<name>A0A0F5IZ38_9BACT</name>
<dbReference type="EMBL" id="AQHW01000020">
    <property type="protein sequence ID" value="KKB50460.1"/>
    <property type="molecule type" value="Genomic_DNA"/>
</dbReference>
<protein>
    <submittedName>
        <fullName evidence="1">Uncharacterized protein</fullName>
    </submittedName>
</protein>
<reference evidence="1 2" key="1">
    <citation type="submission" date="2013-04" db="EMBL/GenBank/DDBJ databases">
        <title>The Genome Sequence of Parabacteroides gordonii DSM 23371.</title>
        <authorList>
            <consortium name="The Broad Institute Genomics Platform"/>
            <person name="Earl A."/>
            <person name="Ward D."/>
            <person name="Feldgarden M."/>
            <person name="Gevers D."/>
            <person name="Martens E."/>
            <person name="Sakamoto M."/>
            <person name="Benno Y."/>
            <person name="Suzuki N."/>
            <person name="Matsunaga N."/>
            <person name="Koshihara K."/>
            <person name="Seki M."/>
            <person name="Komiya H."/>
            <person name="Walker B."/>
            <person name="Young S."/>
            <person name="Zeng Q."/>
            <person name="Gargeya S."/>
            <person name="Fitzgerald M."/>
            <person name="Haas B."/>
            <person name="Abouelleil A."/>
            <person name="Allen A.W."/>
            <person name="Alvarado L."/>
            <person name="Arachchi H.M."/>
            <person name="Berlin A.M."/>
            <person name="Chapman S.B."/>
            <person name="Gainer-Dewar J."/>
            <person name="Goldberg J."/>
            <person name="Griggs A."/>
            <person name="Gujja S."/>
            <person name="Hansen M."/>
            <person name="Howarth C."/>
            <person name="Imamovic A."/>
            <person name="Ireland A."/>
            <person name="Larimer J."/>
            <person name="McCowan C."/>
            <person name="Murphy C."/>
            <person name="Pearson M."/>
            <person name="Poon T.W."/>
            <person name="Priest M."/>
            <person name="Roberts A."/>
            <person name="Saif S."/>
            <person name="Shea T."/>
            <person name="Sisk P."/>
            <person name="Sykes S."/>
            <person name="Wortman J."/>
            <person name="Nusbaum C."/>
            <person name="Birren B."/>
        </authorList>
    </citation>
    <scope>NUCLEOTIDE SEQUENCE [LARGE SCALE GENOMIC DNA]</scope>
    <source>
        <strain evidence="1 2">MS-1</strain>
    </source>
</reference>
<keyword evidence="2" id="KW-1185">Reference proteome</keyword>
<evidence type="ECO:0000313" key="1">
    <source>
        <dbReference type="EMBL" id="KKB50460.1"/>
    </source>
</evidence>
<dbReference type="HOGENOM" id="CLU_3028083_0_0_10"/>